<evidence type="ECO:0000313" key="1">
    <source>
        <dbReference type="EMBL" id="KAJ1140901.1"/>
    </source>
</evidence>
<evidence type="ECO:0000313" key="2">
    <source>
        <dbReference type="Proteomes" id="UP001066276"/>
    </source>
</evidence>
<dbReference type="AlphaFoldDB" id="A0AAV7QK43"/>
<accession>A0AAV7QK43</accession>
<comment type="caution">
    <text evidence="1">The sequence shown here is derived from an EMBL/GenBank/DDBJ whole genome shotgun (WGS) entry which is preliminary data.</text>
</comment>
<dbReference type="Proteomes" id="UP001066276">
    <property type="component" value="Chromosome 6"/>
</dbReference>
<dbReference type="EMBL" id="JANPWB010000010">
    <property type="protein sequence ID" value="KAJ1140901.1"/>
    <property type="molecule type" value="Genomic_DNA"/>
</dbReference>
<protein>
    <submittedName>
        <fullName evidence="1">Uncharacterized protein</fullName>
    </submittedName>
</protein>
<organism evidence="1 2">
    <name type="scientific">Pleurodeles waltl</name>
    <name type="common">Iberian ribbed newt</name>
    <dbReference type="NCBI Taxonomy" id="8319"/>
    <lineage>
        <taxon>Eukaryota</taxon>
        <taxon>Metazoa</taxon>
        <taxon>Chordata</taxon>
        <taxon>Craniata</taxon>
        <taxon>Vertebrata</taxon>
        <taxon>Euteleostomi</taxon>
        <taxon>Amphibia</taxon>
        <taxon>Batrachia</taxon>
        <taxon>Caudata</taxon>
        <taxon>Salamandroidea</taxon>
        <taxon>Salamandridae</taxon>
        <taxon>Pleurodelinae</taxon>
        <taxon>Pleurodeles</taxon>
    </lineage>
</organism>
<keyword evidence="2" id="KW-1185">Reference proteome</keyword>
<reference evidence="1" key="1">
    <citation type="journal article" date="2022" name="bioRxiv">
        <title>Sequencing and chromosome-scale assembly of the giantPleurodeles waltlgenome.</title>
        <authorList>
            <person name="Brown T."/>
            <person name="Elewa A."/>
            <person name="Iarovenko S."/>
            <person name="Subramanian E."/>
            <person name="Araus A.J."/>
            <person name="Petzold A."/>
            <person name="Susuki M."/>
            <person name="Suzuki K.-i.T."/>
            <person name="Hayashi T."/>
            <person name="Toyoda A."/>
            <person name="Oliveira C."/>
            <person name="Osipova E."/>
            <person name="Leigh N.D."/>
            <person name="Simon A."/>
            <person name="Yun M.H."/>
        </authorList>
    </citation>
    <scope>NUCLEOTIDE SEQUENCE</scope>
    <source>
        <strain evidence="1">20211129_DDA</strain>
        <tissue evidence="1">Liver</tissue>
    </source>
</reference>
<sequence length="139" mass="14821">MGAPVPPSALVLSPGAPRAGYHTAVAPRAASRRLLFVFGGGFQALLARALPHSLILPGHIGGSVLVRWTPRAAGVGLSPLREFQLPVSSLFPSRRDGRTRPPFCFSAAAGEACSFLPLLQAGFHRKRLLHMLAAFRCQF</sequence>
<name>A0AAV7QK43_PLEWA</name>
<proteinExistence type="predicted"/>
<gene>
    <name evidence="1" type="ORF">NDU88_007238</name>
</gene>